<comment type="similarity">
    <text evidence="5 6">Belongs to the class I-like SAM-binding methyltransferase superfamily. C5-methyltransferase family.</text>
</comment>
<accession>A0A369MVY7</accession>
<dbReference type="PANTHER" id="PTHR46098">
    <property type="entry name" value="TRNA (CYTOSINE(38)-C(5))-METHYLTRANSFERASE"/>
    <property type="match status" value="1"/>
</dbReference>
<dbReference type="Proteomes" id="UP000253915">
    <property type="component" value="Unassembled WGS sequence"/>
</dbReference>
<comment type="catalytic activity">
    <reaction evidence="7">
        <text>a 2'-deoxycytidine in DNA + S-adenosyl-L-methionine = a 5-methyl-2'-deoxycytidine in DNA + S-adenosyl-L-homocysteine + H(+)</text>
        <dbReference type="Rhea" id="RHEA:13681"/>
        <dbReference type="Rhea" id="RHEA-COMP:11369"/>
        <dbReference type="Rhea" id="RHEA-COMP:11370"/>
        <dbReference type="ChEBI" id="CHEBI:15378"/>
        <dbReference type="ChEBI" id="CHEBI:57856"/>
        <dbReference type="ChEBI" id="CHEBI:59789"/>
        <dbReference type="ChEBI" id="CHEBI:85452"/>
        <dbReference type="ChEBI" id="CHEBI:85454"/>
        <dbReference type="EC" id="2.1.1.37"/>
    </reaction>
</comment>
<evidence type="ECO:0000313" key="8">
    <source>
        <dbReference type="EMBL" id="RDB81612.1"/>
    </source>
</evidence>
<dbReference type="GO" id="GO:0009307">
    <property type="term" value="P:DNA restriction-modification system"/>
    <property type="evidence" value="ECO:0007669"/>
    <property type="project" value="UniProtKB-KW"/>
</dbReference>
<evidence type="ECO:0000313" key="10">
    <source>
        <dbReference type="Proteomes" id="UP000253752"/>
    </source>
</evidence>
<dbReference type="GeneID" id="62676713"/>
<comment type="caution">
    <text evidence="8">The sequence shown here is derived from an EMBL/GenBank/DDBJ whole genome shotgun (WGS) entry which is preliminary data.</text>
</comment>
<dbReference type="GO" id="GO:0032259">
    <property type="term" value="P:methylation"/>
    <property type="evidence" value="ECO:0007669"/>
    <property type="project" value="UniProtKB-KW"/>
</dbReference>
<dbReference type="Pfam" id="PF00145">
    <property type="entry name" value="DNA_methylase"/>
    <property type="match status" value="2"/>
</dbReference>
<evidence type="ECO:0000256" key="3">
    <source>
        <dbReference type="ARBA" id="ARBA00022691"/>
    </source>
</evidence>
<reference evidence="10 11" key="1">
    <citation type="journal article" date="2018" name="Elife">
        <title>Discovery and characterization of a prevalent human gut bacterial enzyme sufficient for the inactivation of a family of plant toxins.</title>
        <authorList>
            <person name="Koppel N."/>
            <person name="Bisanz J.E."/>
            <person name="Pandelia M.E."/>
            <person name="Turnbaugh P.J."/>
            <person name="Balskus E.P."/>
        </authorList>
    </citation>
    <scope>NUCLEOTIDE SEQUENCE [LARGE SCALE GENOMIC DNA]</scope>
    <source>
        <strain evidence="9 11">16A</strain>
        <strain evidence="8 10">MR1 #12</strain>
    </source>
</reference>
<name>A0A369MVY7_EGGLN</name>
<evidence type="ECO:0000313" key="9">
    <source>
        <dbReference type="EMBL" id="RDC36273.1"/>
    </source>
</evidence>
<organism evidence="8 10">
    <name type="scientific">Eggerthella lenta</name>
    <name type="common">Eubacterium lentum</name>
    <dbReference type="NCBI Taxonomy" id="84112"/>
    <lineage>
        <taxon>Bacteria</taxon>
        <taxon>Bacillati</taxon>
        <taxon>Actinomycetota</taxon>
        <taxon>Coriobacteriia</taxon>
        <taxon>Eggerthellales</taxon>
        <taxon>Eggerthellaceae</taxon>
        <taxon>Eggerthella</taxon>
    </lineage>
</organism>
<dbReference type="PROSITE" id="PS51679">
    <property type="entry name" value="SAM_MT_C5"/>
    <property type="match status" value="1"/>
</dbReference>
<dbReference type="PANTHER" id="PTHR46098:SF1">
    <property type="entry name" value="TRNA (CYTOSINE(38)-C(5))-METHYLTRANSFERASE"/>
    <property type="match status" value="1"/>
</dbReference>
<dbReference type="AlphaFoldDB" id="A0A369MVY7"/>
<dbReference type="InterPro" id="IPR001525">
    <property type="entry name" value="C5_MeTfrase"/>
</dbReference>
<gene>
    <name evidence="9" type="ORF">C1853_11560</name>
    <name evidence="8" type="ORF">C1872_02765</name>
</gene>
<dbReference type="InterPro" id="IPR018117">
    <property type="entry name" value="C5_DNA_meth_AS"/>
</dbReference>
<dbReference type="Gene3D" id="3.40.50.150">
    <property type="entry name" value="Vaccinia Virus protein VP39"/>
    <property type="match status" value="1"/>
</dbReference>
<evidence type="ECO:0000256" key="2">
    <source>
        <dbReference type="ARBA" id="ARBA00022679"/>
    </source>
</evidence>
<dbReference type="SUPFAM" id="SSF53335">
    <property type="entry name" value="S-adenosyl-L-methionine-dependent methyltransferases"/>
    <property type="match status" value="1"/>
</dbReference>
<dbReference type="GO" id="GO:0003886">
    <property type="term" value="F:DNA (cytosine-5-)-methyltransferase activity"/>
    <property type="evidence" value="ECO:0007669"/>
    <property type="project" value="UniProtKB-EC"/>
</dbReference>
<proteinExistence type="inferred from homology"/>
<dbReference type="RefSeq" id="WP_009305533.1">
    <property type="nucleotide sequence ID" value="NZ_CP089335.1"/>
</dbReference>
<keyword evidence="1 5" id="KW-0489">Methyltransferase</keyword>
<sequence length="447" mass="46878">MRYVSLFSGIEAASCAWGPLGWEAVAFSEIDPFCNAVLATRFPSVPNLGDISKVEWKEMRGEIDVVIGGSPCQSFSVAGKRTGLKGESGLMLEFIRAVREVMPRCFVWENVPGALSSENGEAFRCLLRAMDEVGYGLAWRILDAQFFGLAQRRERVFLVGVLGSAARACEVLFEPHCMRWDHPPGKEKRALLAAAAGGGARTAGFKYSAAPASGSVGHAAEQSPTLTADWHAPAVYGIVGNSIGRKPENGGNGAGFCDPDEKGMYTLTAADRHAVALPAGGPPREALCLASTHANAHVGDGLCGCLTANAAKGPPMACLSGDAANAACDVDLAGTLKVGGSPSCVGPVAAFAQNTRDEVRFVGGSGSHVGALAAHPGVKQASHVLQGPAVRRLTPLECERLQGFPDNWTNVEFRGKPAPDGRRYKALGNAMAVPVVKWIGERVEKAV</sequence>
<evidence type="ECO:0000256" key="7">
    <source>
        <dbReference type="RuleBase" id="RU000417"/>
    </source>
</evidence>
<dbReference type="PROSITE" id="PS00094">
    <property type="entry name" value="C5_MTASE_1"/>
    <property type="match status" value="1"/>
</dbReference>
<evidence type="ECO:0000256" key="5">
    <source>
        <dbReference type="PROSITE-ProRule" id="PRU01016"/>
    </source>
</evidence>
<dbReference type="EMBL" id="PPUQ01000017">
    <property type="protein sequence ID" value="RDC36273.1"/>
    <property type="molecule type" value="Genomic_DNA"/>
</dbReference>
<dbReference type="Gene3D" id="3.90.120.10">
    <property type="entry name" value="DNA Methylase, subunit A, domain 2"/>
    <property type="match status" value="1"/>
</dbReference>
<dbReference type="NCBIfam" id="TIGR00675">
    <property type="entry name" value="dcm"/>
    <property type="match status" value="1"/>
</dbReference>
<dbReference type="InterPro" id="IPR050750">
    <property type="entry name" value="C5-MTase"/>
</dbReference>
<dbReference type="EC" id="2.1.1.37" evidence="7"/>
<dbReference type="InterPro" id="IPR029063">
    <property type="entry name" value="SAM-dependent_MTases_sf"/>
</dbReference>
<protein>
    <recommendedName>
        <fullName evidence="7">Cytosine-specific methyltransferase</fullName>
        <ecNumber evidence="7">2.1.1.37</ecNumber>
    </recommendedName>
</protein>
<evidence type="ECO:0000256" key="4">
    <source>
        <dbReference type="ARBA" id="ARBA00022747"/>
    </source>
</evidence>
<keyword evidence="4" id="KW-0680">Restriction system</keyword>
<keyword evidence="3 5" id="KW-0949">S-adenosyl-L-methionine</keyword>
<dbReference type="PRINTS" id="PR00105">
    <property type="entry name" value="C5METTRFRASE"/>
</dbReference>
<feature type="active site" evidence="5">
    <location>
        <position position="72"/>
    </location>
</feature>
<dbReference type="EMBL" id="PPTX01000002">
    <property type="protein sequence ID" value="RDB81612.1"/>
    <property type="molecule type" value="Genomic_DNA"/>
</dbReference>
<evidence type="ECO:0000256" key="1">
    <source>
        <dbReference type="ARBA" id="ARBA00022603"/>
    </source>
</evidence>
<evidence type="ECO:0000256" key="6">
    <source>
        <dbReference type="RuleBase" id="RU000416"/>
    </source>
</evidence>
<evidence type="ECO:0000313" key="11">
    <source>
        <dbReference type="Proteomes" id="UP000253915"/>
    </source>
</evidence>
<dbReference type="Proteomes" id="UP000253752">
    <property type="component" value="Unassembled WGS sequence"/>
</dbReference>
<keyword evidence="2 5" id="KW-0808">Transferase</keyword>